<dbReference type="OrthoDB" id="799938at2"/>
<proteinExistence type="inferred from homology"/>
<reference evidence="7 8" key="1">
    <citation type="submission" date="2019-05" db="EMBL/GenBank/DDBJ databases">
        <title>Dyadobacter AR-3-8 sp. nov., isolated from arctic soil.</title>
        <authorList>
            <person name="Chaudhary D.K."/>
        </authorList>
    </citation>
    <scope>NUCLEOTIDE SEQUENCE [LARGE SCALE GENOMIC DNA]</scope>
    <source>
        <strain evidence="7 8">AR-3-8</strain>
    </source>
</reference>
<dbReference type="InterPro" id="IPR007627">
    <property type="entry name" value="RNA_pol_sigma70_r2"/>
</dbReference>
<gene>
    <name evidence="7" type="ORF">FDK13_19010</name>
</gene>
<dbReference type="InterPro" id="IPR014327">
    <property type="entry name" value="RNA_pol_sigma70_bacteroid"/>
</dbReference>
<dbReference type="InterPro" id="IPR013325">
    <property type="entry name" value="RNA_pol_sigma_r2"/>
</dbReference>
<dbReference type="CDD" id="cd06171">
    <property type="entry name" value="Sigma70_r4"/>
    <property type="match status" value="1"/>
</dbReference>
<dbReference type="AlphaFoldDB" id="A0A4V6BII2"/>
<dbReference type="GO" id="GO:0016987">
    <property type="term" value="F:sigma factor activity"/>
    <property type="evidence" value="ECO:0007669"/>
    <property type="project" value="UniProtKB-KW"/>
</dbReference>
<comment type="similarity">
    <text evidence="1">Belongs to the sigma-70 factor family. ECF subfamily.</text>
</comment>
<evidence type="ECO:0000313" key="8">
    <source>
        <dbReference type="Proteomes" id="UP000304900"/>
    </source>
</evidence>
<dbReference type="SUPFAM" id="SSF88946">
    <property type="entry name" value="Sigma2 domain of RNA polymerase sigma factors"/>
    <property type="match status" value="1"/>
</dbReference>
<keyword evidence="4" id="KW-0804">Transcription</keyword>
<name>A0A4V6BII2_9BACT</name>
<keyword evidence="8" id="KW-1185">Reference proteome</keyword>
<dbReference type="RefSeq" id="WP_137341601.1">
    <property type="nucleotide sequence ID" value="NZ_BSQH01000002.1"/>
</dbReference>
<evidence type="ECO:0000256" key="1">
    <source>
        <dbReference type="ARBA" id="ARBA00010641"/>
    </source>
</evidence>
<evidence type="ECO:0000256" key="4">
    <source>
        <dbReference type="ARBA" id="ARBA00023163"/>
    </source>
</evidence>
<sequence>MLIQALHNEKELLVLASQADQGAFTTLFHMYKNKLYAYVLRLTESEMLAEDIVQDVFMKLWNDHDSLINIDNFGSYLFRMSKNHVINHFKRMAHETLIMAELFHKNPVGHNETQEILALKDIEKILGEILEKLPPQQKAVYYLSREEGRSHDEIANLLKISPNTVKNHIVQAMSTIRIQLRKHADTMLLVAAIISFKK</sequence>
<dbReference type="PANTHER" id="PTHR43133">
    <property type="entry name" value="RNA POLYMERASE ECF-TYPE SIGMA FACTO"/>
    <property type="match status" value="1"/>
</dbReference>
<dbReference type="NCBIfam" id="TIGR02937">
    <property type="entry name" value="sigma70-ECF"/>
    <property type="match status" value="1"/>
</dbReference>
<dbReference type="Pfam" id="PF08281">
    <property type="entry name" value="Sigma70_r4_2"/>
    <property type="match status" value="1"/>
</dbReference>
<keyword evidence="3" id="KW-0731">Sigma factor</keyword>
<dbReference type="InterPro" id="IPR014284">
    <property type="entry name" value="RNA_pol_sigma-70_dom"/>
</dbReference>
<dbReference type="GO" id="GO:0003677">
    <property type="term" value="F:DNA binding"/>
    <property type="evidence" value="ECO:0007669"/>
    <property type="project" value="InterPro"/>
</dbReference>
<evidence type="ECO:0000259" key="6">
    <source>
        <dbReference type="Pfam" id="PF08281"/>
    </source>
</evidence>
<organism evidence="7 8">
    <name type="scientific">Dyadobacter frigoris</name>
    <dbReference type="NCBI Taxonomy" id="2576211"/>
    <lineage>
        <taxon>Bacteria</taxon>
        <taxon>Pseudomonadati</taxon>
        <taxon>Bacteroidota</taxon>
        <taxon>Cytophagia</taxon>
        <taxon>Cytophagales</taxon>
        <taxon>Spirosomataceae</taxon>
        <taxon>Dyadobacter</taxon>
    </lineage>
</organism>
<dbReference type="NCBIfam" id="TIGR02985">
    <property type="entry name" value="Sig70_bacteroi1"/>
    <property type="match status" value="1"/>
</dbReference>
<dbReference type="InterPro" id="IPR036388">
    <property type="entry name" value="WH-like_DNA-bd_sf"/>
</dbReference>
<dbReference type="Gene3D" id="1.10.1740.10">
    <property type="match status" value="1"/>
</dbReference>
<evidence type="ECO:0000256" key="2">
    <source>
        <dbReference type="ARBA" id="ARBA00023015"/>
    </source>
</evidence>
<dbReference type="SUPFAM" id="SSF88659">
    <property type="entry name" value="Sigma3 and sigma4 domains of RNA polymerase sigma factors"/>
    <property type="match status" value="1"/>
</dbReference>
<evidence type="ECO:0000256" key="3">
    <source>
        <dbReference type="ARBA" id="ARBA00023082"/>
    </source>
</evidence>
<accession>A0A4V6BII2</accession>
<protein>
    <submittedName>
        <fullName evidence="7">RNA polymerase sigma-70 factor</fullName>
    </submittedName>
</protein>
<feature type="domain" description="RNA polymerase sigma-70 region 2" evidence="5">
    <location>
        <begin position="27"/>
        <end position="91"/>
    </location>
</feature>
<dbReference type="Pfam" id="PF04542">
    <property type="entry name" value="Sigma70_r2"/>
    <property type="match status" value="1"/>
</dbReference>
<dbReference type="EMBL" id="SZVO01000009">
    <property type="protein sequence ID" value="TKT90433.1"/>
    <property type="molecule type" value="Genomic_DNA"/>
</dbReference>
<feature type="domain" description="RNA polymerase sigma factor 70 region 4 type 2" evidence="6">
    <location>
        <begin position="125"/>
        <end position="174"/>
    </location>
</feature>
<keyword evidence="2" id="KW-0805">Transcription regulation</keyword>
<evidence type="ECO:0000313" key="7">
    <source>
        <dbReference type="EMBL" id="TKT90433.1"/>
    </source>
</evidence>
<dbReference type="PANTHER" id="PTHR43133:SF46">
    <property type="entry name" value="RNA POLYMERASE SIGMA-70 FACTOR ECF SUBFAMILY"/>
    <property type="match status" value="1"/>
</dbReference>
<evidence type="ECO:0000259" key="5">
    <source>
        <dbReference type="Pfam" id="PF04542"/>
    </source>
</evidence>
<dbReference type="Gene3D" id="1.10.10.10">
    <property type="entry name" value="Winged helix-like DNA-binding domain superfamily/Winged helix DNA-binding domain"/>
    <property type="match status" value="1"/>
</dbReference>
<dbReference type="Proteomes" id="UP000304900">
    <property type="component" value="Unassembled WGS sequence"/>
</dbReference>
<comment type="caution">
    <text evidence="7">The sequence shown here is derived from an EMBL/GenBank/DDBJ whole genome shotgun (WGS) entry which is preliminary data.</text>
</comment>
<dbReference type="InterPro" id="IPR039425">
    <property type="entry name" value="RNA_pol_sigma-70-like"/>
</dbReference>
<dbReference type="GO" id="GO:0006352">
    <property type="term" value="P:DNA-templated transcription initiation"/>
    <property type="evidence" value="ECO:0007669"/>
    <property type="project" value="InterPro"/>
</dbReference>
<dbReference type="InterPro" id="IPR013249">
    <property type="entry name" value="RNA_pol_sigma70_r4_t2"/>
</dbReference>
<dbReference type="InterPro" id="IPR013324">
    <property type="entry name" value="RNA_pol_sigma_r3/r4-like"/>
</dbReference>